<dbReference type="RefSeq" id="WP_111357763.1">
    <property type="nucleotide sequence ID" value="NZ_NHSK01000152.1"/>
</dbReference>
<reference evidence="2 3" key="1">
    <citation type="submission" date="2017-07" db="EMBL/GenBank/DDBJ databases">
        <title>Draft Genome Sequences of Select Purple Nonsulfur Bacteria.</title>
        <authorList>
            <person name="Lasarre B."/>
            <person name="Mckinlay J.B."/>
        </authorList>
    </citation>
    <scope>NUCLEOTIDE SEQUENCE [LARGE SCALE GENOMIC DNA]</scope>
    <source>
        <strain evidence="2 3">DSM 11907</strain>
    </source>
</reference>
<keyword evidence="3" id="KW-1185">Reference proteome</keyword>
<evidence type="ECO:0000256" key="1">
    <source>
        <dbReference type="SAM" id="MobiDB-lite"/>
    </source>
</evidence>
<dbReference type="AlphaFoldDB" id="A0A327KRX1"/>
<gene>
    <name evidence="2" type="ORF">CH338_13885</name>
</gene>
<evidence type="ECO:0000313" key="2">
    <source>
        <dbReference type="EMBL" id="RAI38098.1"/>
    </source>
</evidence>
<name>A0A327KRX1_9BRAD</name>
<accession>A0A327KRX1</accession>
<protein>
    <submittedName>
        <fullName evidence="2">Uncharacterized protein</fullName>
    </submittedName>
</protein>
<organism evidence="2 3">
    <name type="scientific">Rhodoplanes elegans</name>
    <dbReference type="NCBI Taxonomy" id="29408"/>
    <lineage>
        <taxon>Bacteria</taxon>
        <taxon>Pseudomonadati</taxon>
        <taxon>Pseudomonadota</taxon>
        <taxon>Alphaproteobacteria</taxon>
        <taxon>Hyphomicrobiales</taxon>
        <taxon>Nitrobacteraceae</taxon>
        <taxon>Rhodoplanes</taxon>
    </lineage>
</organism>
<feature type="region of interest" description="Disordered" evidence="1">
    <location>
        <begin position="1"/>
        <end position="20"/>
    </location>
</feature>
<evidence type="ECO:0000313" key="3">
    <source>
        <dbReference type="Proteomes" id="UP000248863"/>
    </source>
</evidence>
<sequence>MSVILDFDRNSRPDPERRPEEHVDLHAVQCQFHGLMTLLVQVSHQIDGMLACVSEIMATTPGGAEYIGQIDTARDAVARAYDQLQRIDHSAVMNTP</sequence>
<dbReference type="Proteomes" id="UP000248863">
    <property type="component" value="Unassembled WGS sequence"/>
</dbReference>
<proteinExistence type="predicted"/>
<dbReference type="EMBL" id="NPEU01000143">
    <property type="protein sequence ID" value="RAI38098.1"/>
    <property type="molecule type" value="Genomic_DNA"/>
</dbReference>
<comment type="caution">
    <text evidence="2">The sequence shown here is derived from an EMBL/GenBank/DDBJ whole genome shotgun (WGS) entry which is preliminary data.</text>
</comment>